<dbReference type="SMART" id="SM00595">
    <property type="entry name" value="MADF"/>
    <property type="match status" value="1"/>
</dbReference>
<dbReference type="OrthoDB" id="5779735at2759"/>
<evidence type="ECO:0000259" key="2">
    <source>
        <dbReference type="PROSITE" id="PS51029"/>
    </source>
</evidence>
<accession>A0A6P6YCZ0</accession>
<gene>
    <name evidence="4" type="primary">LOC113797090</name>
</gene>
<protein>
    <submittedName>
        <fullName evidence="4">Uncharacterized protein LOC113797090</fullName>
    </submittedName>
</protein>
<dbReference type="GeneID" id="113797090"/>
<keyword evidence="1" id="KW-0472">Membrane</keyword>
<evidence type="ECO:0000313" key="4">
    <source>
        <dbReference type="RefSeq" id="XP_027203212.1"/>
    </source>
</evidence>
<keyword evidence="3" id="KW-1185">Reference proteome</keyword>
<dbReference type="InterPro" id="IPR006578">
    <property type="entry name" value="MADF-dom"/>
</dbReference>
<feature type="domain" description="MADF" evidence="2">
    <location>
        <begin position="6"/>
        <end position="84"/>
    </location>
</feature>
<reference evidence="4" key="1">
    <citation type="submission" date="2025-08" db="UniProtKB">
        <authorList>
            <consortium name="RefSeq"/>
        </authorList>
    </citation>
    <scope>IDENTIFICATION</scope>
    <source>
        <strain evidence="4">Airmid</strain>
    </source>
</reference>
<dbReference type="AlphaFoldDB" id="A0A6P6YCZ0"/>
<dbReference type="PANTHER" id="PTHR12243">
    <property type="entry name" value="MADF DOMAIN TRANSCRIPTION FACTOR"/>
    <property type="match status" value="1"/>
</dbReference>
<dbReference type="Proteomes" id="UP000515146">
    <property type="component" value="Unplaced"/>
</dbReference>
<dbReference type="PANTHER" id="PTHR12243:SF67">
    <property type="entry name" value="COREPRESSOR OF PANGOLIN, ISOFORM A-RELATED"/>
    <property type="match status" value="1"/>
</dbReference>
<dbReference type="FunCoup" id="A0A6P6YCZ0">
    <property type="interactions" value="31"/>
</dbReference>
<dbReference type="RefSeq" id="XP_027203212.1">
    <property type="nucleotide sequence ID" value="XM_027347411.1"/>
</dbReference>
<name>A0A6P6YCZ0_DERPT</name>
<dbReference type="InterPro" id="IPR039353">
    <property type="entry name" value="TF_Adf1"/>
</dbReference>
<feature type="transmembrane region" description="Helical" evidence="1">
    <location>
        <begin position="169"/>
        <end position="188"/>
    </location>
</feature>
<evidence type="ECO:0000313" key="3">
    <source>
        <dbReference type="Proteomes" id="UP000515146"/>
    </source>
</evidence>
<sequence>MDNMKNLIELVKARPVLYDVSLNKDNESRRLAWQEISFALQQPADDCMEKWKSLRAQFRYYYKGDHFNDWKYAQDMAFLEQHIRWQRKSLSFNHSINDDNVESIQQNGHHNKTVANSPVSPRLRAKFSNKSQSEPQDEQISTEKSISLVCHKSFALNQKINCIIQNIKPLIAIISIVFILMIVFYYQLF</sequence>
<evidence type="ECO:0000256" key="1">
    <source>
        <dbReference type="SAM" id="Phobius"/>
    </source>
</evidence>
<dbReference type="InParanoid" id="A0A6P6YCZ0"/>
<organism evidence="3 4">
    <name type="scientific">Dermatophagoides pteronyssinus</name>
    <name type="common">European house dust mite</name>
    <dbReference type="NCBI Taxonomy" id="6956"/>
    <lineage>
        <taxon>Eukaryota</taxon>
        <taxon>Metazoa</taxon>
        <taxon>Ecdysozoa</taxon>
        <taxon>Arthropoda</taxon>
        <taxon>Chelicerata</taxon>
        <taxon>Arachnida</taxon>
        <taxon>Acari</taxon>
        <taxon>Acariformes</taxon>
        <taxon>Sarcoptiformes</taxon>
        <taxon>Astigmata</taxon>
        <taxon>Psoroptidia</taxon>
        <taxon>Analgoidea</taxon>
        <taxon>Pyroglyphidae</taxon>
        <taxon>Dermatophagoidinae</taxon>
        <taxon>Dermatophagoides</taxon>
    </lineage>
</organism>
<dbReference type="Pfam" id="PF10545">
    <property type="entry name" value="MADF_DNA_bdg"/>
    <property type="match status" value="1"/>
</dbReference>
<dbReference type="KEGG" id="dpte:113797090"/>
<keyword evidence="1" id="KW-1133">Transmembrane helix</keyword>
<keyword evidence="1" id="KW-0812">Transmembrane</keyword>
<proteinExistence type="predicted"/>
<dbReference type="PROSITE" id="PS51029">
    <property type="entry name" value="MADF"/>
    <property type="match status" value="1"/>
</dbReference>